<evidence type="ECO:0008006" key="4">
    <source>
        <dbReference type="Google" id="ProtNLM"/>
    </source>
</evidence>
<proteinExistence type="predicted"/>
<keyword evidence="1" id="KW-0812">Transmembrane</keyword>
<dbReference type="AlphaFoldDB" id="A0A6B8VNR9"/>
<dbReference type="Proteomes" id="UP000427071">
    <property type="component" value="Chromosome"/>
</dbReference>
<accession>A0A6B8VNR9</accession>
<dbReference type="RefSeq" id="WP_197079698.1">
    <property type="nucleotide sequence ID" value="NZ_CP046452.1"/>
</dbReference>
<feature type="transmembrane region" description="Helical" evidence="1">
    <location>
        <begin position="117"/>
        <end position="135"/>
    </location>
</feature>
<keyword evidence="1" id="KW-0472">Membrane</keyword>
<dbReference type="CDD" id="cd06462">
    <property type="entry name" value="Peptidase_S24_S26"/>
    <property type="match status" value="1"/>
</dbReference>
<reference evidence="3" key="1">
    <citation type="submission" date="2019-11" db="EMBL/GenBank/DDBJ databases">
        <title>Complete genome sequence of Corynebacterium kalinowskii 1959, a novel Corynebacterium species isolated from soil of a small paddock in Vilsendorf, Germany.</title>
        <authorList>
            <person name="Schaffert L."/>
            <person name="Ruwe M."/>
            <person name="Milse J."/>
            <person name="Hanuschka K."/>
            <person name="Ortseifen V."/>
            <person name="Droste J."/>
            <person name="Brandt D."/>
            <person name="Schlueter L."/>
            <person name="Kutter Y."/>
            <person name="Vinke S."/>
            <person name="Viehoefer P."/>
            <person name="Jacob L."/>
            <person name="Luebke N.-C."/>
            <person name="Schulte-Berndt E."/>
            <person name="Hain C."/>
            <person name="Linder M."/>
            <person name="Schmidt P."/>
            <person name="Wollenschlaeger L."/>
            <person name="Luttermann T."/>
            <person name="Thieme E."/>
            <person name="Hassa J."/>
            <person name="Haak M."/>
            <person name="Wittchen M."/>
            <person name="Mentz A."/>
            <person name="Persicke M."/>
            <person name="Busche T."/>
            <person name="Ruckert C."/>
        </authorList>
    </citation>
    <scope>NUCLEOTIDE SEQUENCE [LARGE SCALE GENOMIC DNA]</scope>
    <source>
        <strain evidence="3">1959</strain>
    </source>
</reference>
<evidence type="ECO:0000313" key="3">
    <source>
        <dbReference type="Proteomes" id="UP000427071"/>
    </source>
</evidence>
<name>A0A6B8VNR9_9CORY</name>
<dbReference type="KEGG" id="ckw:CKALI_11080"/>
<feature type="transmembrane region" description="Helical" evidence="1">
    <location>
        <begin position="242"/>
        <end position="261"/>
    </location>
</feature>
<evidence type="ECO:0000256" key="1">
    <source>
        <dbReference type="SAM" id="Phobius"/>
    </source>
</evidence>
<gene>
    <name evidence="2" type="ORF">CKALI_11080</name>
</gene>
<sequence length="276" mass="29268">MKRLIASASAGVLLLALLVGALLGLRMHILSTPSMGTALPVGALAVTAPASASEILAGDIITYEVGSELTRTHRVVSVTSAGVITKGDLNGSNDPLPVHESEIVGKVVWSWSWGGHLLKLLPYVLGGWLLMHFVTTPMTDPRARSRYRFLGVYCGLALGLVVLKPLFGVDLLAMQLSGTGGGASAQAHVVSTGLLPVQVHGAGANGTMTDELFPAGTDGFAEARERNQMGAFSFKPRMALDWKWITGIAAFILSPYVLFFLQDLIAARRKRGEHNV</sequence>
<organism evidence="2 3">
    <name type="scientific">Corynebacterium kalinowskii</name>
    <dbReference type="NCBI Taxonomy" id="2675216"/>
    <lineage>
        <taxon>Bacteria</taxon>
        <taxon>Bacillati</taxon>
        <taxon>Actinomycetota</taxon>
        <taxon>Actinomycetes</taxon>
        <taxon>Mycobacteriales</taxon>
        <taxon>Corynebacteriaceae</taxon>
        <taxon>Corynebacterium</taxon>
    </lineage>
</organism>
<keyword evidence="1" id="KW-1133">Transmembrane helix</keyword>
<dbReference type="EMBL" id="CP046452">
    <property type="protein sequence ID" value="QGU03064.1"/>
    <property type="molecule type" value="Genomic_DNA"/>
</dbReference>
<feature type="transmembrane region" description="Helical" evidence="1">
    <location>
        <begin position="147"/>
        <end position="167"/>
    </location>
</feature>
<protein>
    <recommendedName>
        <fullName evidence="4">Signal peptidase I</fullName>
    </recommendedName>
</protein>
<evidence type="ECO:0000313" key="2">
    <source>
        <dbReference type="EMBL" id="QGU03064.1"/>
    </source>
</evidence>
<keyword evidence="3" id="KW-1185">Reference proteome</keyword>